<dbReference type="InterPro" id="IPR029058">
    <property type="entry name" value="AB_hydrolase_fold"/>
</dbReference>
<dbReference type="Proteomes" id="UP000284395">
    <property type="component" value="Unassembled WGS sequence"/>
</dbReference>
<evidence type="ECO:0000259" key="1">
    <source>
        <dbReference type="Pfam" id="PF01738"/>
    </source>
</evidence>
<dbReference type="InterPro" id="IPR002925">
    <property type="entry name" value="Dienelactn_hydro"/>
</dbReference>
<name>A0A420ESA3_9SPHN</name>
<dbReference type="PANTHER" id="PTHR22946:SF0">
    <property type="entry name" value="DIENELACTONE HYDROLASE DOMAIN-CONTAINING PROTEIN"/>
    <property type="match status" value="1"/>
</dbReference>
<dbReference type="GO" id="GO:0016787">
    <property type="term" value="F:hydrolase activity"/>
    <property type="evidence" value="ECO:0007669"/>
    <property type="project" value="UniProtKB-KW"/>
</dbReference>
<keyword evidence="3" id="KW-1185">Reference proteome</keyword>
<dbReference type="Gene3D" id="3.40.50.1820">
    <property type="entry name" value="alpha/beta hydrolase"/>
    <property type="match status" value="1"/>
</dbReference>
<sequence length="237" mass="25720">MSDFREIPYKDGDVALTGLLALPEDRPRAAILVYPTIMNPTEAVLNKARELAKSGYLAFVADFYGSKPESMDEARELAGGVRETPGSYRQRLRAAIRALVGIEQVGNDLPIAAIGFCMGGQAALEVAREGAPLSAVVSFHGLLNTEQPAEPGTIATRILVCHGDKDPMVPRSQVMSFWEEMDRAGANWHFHSYSGVKHGFTNPDGPADNPALGYDASADRQSWAAMHALFDEVFELN</sequence>
<dbReference type="EMBL" id="RAPF01000001">
    <property type="protein sequence ID" value="RKF23503.1"/>
    <property type="molecule type" value="Genomic_DNA"/>
</dbReference>
<dbReference type="PANTHER" id="PTHR22946">
    <property type="entry name" value="DIENELACTONE HYDROLASE DOMAIN-CONTAINING PROTEIN-RELATED"/>
    <property type="match status" value="1"/>
</dbReference>
<evidence type="ECO:0000313" key="2">
    <source>
        <dbReference type="EMBL" id="RKF23503.1"/>
    </source>
</evidence>
<evidence type="ECO:0000313" key="3">
    <source>
        <dbReference type="Proteomes" id="UP000284395"/>
    </source>
</evidence>
<dbReference type="Pfam" id="PF01738">
    <property type="entry name" value="DLH"/>
    <property type="match status" value="1"/>
</dbReference>
<dbReference type="RefSeq" id="WP_120323408.1">
    <property type="nucleotide sequence ID" value="NZ_RAPF01000001.1"/>
</dbReference>
<proteinExistence type="predicted"/>
<dbReference type="SUPFAM" id="SSF53474">
    <property type="entry name" value="alpha/beta-Hydrolases"/>
    <property type="match status" value="1"/>
</dbReference>
<dbReference type="InterPro" id="IPR050261">
    <property type="entry name" value="FrsA_esterase"/>
</dbReference>
<gene>
    <name evidence="2" type="ORF">D6851_03315</name>
</gene>
<protein>
    <submittedName>
        <fullName evidence="2">Dienelactone hydrolase family protein</fullName>
    </submittedName>
</protein>
<dbReference type="AlphaFoldDB" id="A0A420ESA3"/>
<dbReference type="OrthoDB" id="9787933at2"/>
<reference evidence="2 3" key="1">
    <citation type="submission" date="2018-09" db="EMBL/GenBank/DDBJ databases">
        <title>Altererythrobacter spongiae sp. nov., isolated from a marine sponge.</title>
        <authorList>
            <person name="Zhuang L."/>
            <person name="Luo L."/>
        </authorList>
    </citation>
    <scope>NUCLEOTIDE SEQUENCE [LARGE SCALE GENOMIC DNA]</scope>
    <source>
        <strain evidence="2 3">HN-Y73</strain>
    </source>
</reference>
<keyword evidence="2" id="KW-0378">Hydrolase</keyword>
<organism evidence="2 3">
    <name type="scientific">Altericroceibacterium spongiae</name>
    <dbReference type="NCBI Taxonomy" id="2320269"/>
    <lineage>
        <taxon>Bacteria</taxon>
        <taxon>Pseudomonadati</taxon>
        <taxon>Pseudomonadota</taxon>
        <taxon>Alphaproteobacteria</taxon>
        <taxon>Sphingomonadales</taxon>
        <taxon>Erythrobacteraceae</taxon>
        <taxon>Altericroceibacterium</taxon>
    </lineage>
</organism>
<accession>A0A420ESA3</accession>
<comment type="caution">
    <text evidence="2">The sequence shown here is derived from an EMBL/GenBank/DDBJ whole genome shotgun (WGS) entry which is preliminary data.</text>
</comment>
<feature type="domain" description="Dienelactone hydrolase" evidence="1">
    <location>
        <begin position="17"/>
        <end position="233"/>
    </location>
</feature>